<dbReference type="PROSITE" id="PS50048">
    <property type="entry name" value="ZN2_CY6_FUNGAL_2"/>
    <property type="match status" value="1"/>
</dbReference>
<feature type="domain" description="Zn(2)-C6 fungal-type" evidence="7">
    <location>
        <begin position="6"/>
        <end position="38"/>
    </location>
</feature>
<organism evidence="8 9">
    <name type="scientific">Mucor circinelloides f. circinelloides (strain 1006PhL)</name>
    <name type="common">Mucormycosis agent</name>
    <name type="synonym">Calyptromyces circinelloides</name>
    <dbReference type="NCBI Taxonomy" id="1220926"/>
    <lineage>
        <taxon>Eukaryota</taxon>
        <taxon>Fungi</taxon>
        <taxon>Fungi incertae sedis</taxon>
        <taxon>Mucoromycota</taxon>
        <taxon>Mucoromycotina</taxon>
        <taxon>Mucoromycetes</taxon>
        <taxon>Mucorales</taxon>
        <taxon>Mucorineae</taxon>
        <taxon>Mucoraceae</taxon>
        <taxon>Mucor</taxon>
    </lineage>
</organism>
<dbReference type="Pfam" id="PF00172">
    <property type="entry name" value="Zn_clus"/>
    <property type="match status" value="1"/>
</dbReference>
<evidence type="ECO:0000256" key="1">
    <source>
        <dbReference type="ARBA" id="ARBA00004123"/>
    </source>
</evidence>
<dbReference type="PANTHER" id="PTHR47338:SF5">
    <property type="entry name" value="ZN(II)2CYS6 TRANSCRIPTION FACTOR (EUROFUNG)"/>
    <property type="match status" value="1"/>
</dbReference>
<keyword evidence="5" id="KW-0539">Nucleus</keyword>
<dbReference type="EMBL" id="KE123914">
    <property type="protein sequence ID" value="EPB90950.1"/>
    <property type="molecule type" value="Genomic_DNA"/>
</dbReference>
<proteinExistence type="predicted"/>
<dbReference type="OrthoDB" id="2369992at2759"/>
<evidence type="ECO:0000313" key="8">
    <source>
        <dbReference type="EMBL" id="EPB90950.1"/>
    </source>
</evidence>
<evidence type="ECO:0000259" key="7">
    <source>
        <dbReference type="PROSITE" id="PS50048"/>
    </source>
</evidence>
<evidence type="ECO:0000256" key="3">
    <source>
        <dbReference type="ARBA" id="ARBA00023015"/>
    </source>
</evidence>
<evidence type="ECO:0000256" key="6">
    <source>
        <dbReference type="SAM" id="Coils"/>
    </source>
</evidence>
<dbReference type="GO" id="GO:0008270">
    <property type="term" value="F:zinc ion binding"/>
    <property type="evidence" value="ECO:0007669"/>
    <property type="project" value="InterPro"/>
</dbReference>
<dbReference type="PANTHER" id="PTHR47338">
    <property type="entry name" value="ZN(II)2CYS6 TRANSCRIPTION FACTOR (EUROFUNG)-RELATED"/>
    <property type="match status" value="1"/>
</dbReference>
<dbReference type="InterPro" id="IPR036864">
    <property type="entry name" value="Zn2-C6_fun-type_DNA-bd_sf"/>
</dbReference>
<dbReference type="CDD" id="cd00067">
    <property type="entry name" value="GAL4"/>
    <property type="match status" value="1"/>
</dbReference>
<reference evidence="9" key="1">
    <citation type="submission" date="2013-05" db="EMBL/GenBank/DDBJ databases">
        <title>The Genome sequence of Mucor circinelloides f. circinelloides 1006PhL.</title>
        <authorList>
            <consortium name="The Broad Institute Genomics Platform"/>
            <person name="Cuomo C."/>
            <person name="Earl A."/>
            <person name="Findley K."/>
            <person name="Lee S.C."/>
            <person name="Walker B."/>
            <person name="Young S."/>
            <person name="Zeng Q."/>
            <person name="Gargeya S."/>
            <person name="Fitzgerald M."/>
            <person name="Haas B."/>
            <person name="Abouelleil A."/>
            <person name="Allen A.W."/>
            <person name="Alvarado L."/>
            <person name="Arachchi H.M."/>
            <person name="Berlin A.M."/>
            <person name="Chapman S.B."/>
            <person name="Gainer-Dewar J."/>
            <person name="Goldberg J."/>
            <person name="Griggs A."/>
            <person name="Gujja S."/>
            <person name="Hansen M."/>
            <person name="Howarth C."/>
            <person name="Imamovic A."/>
            <person name="Ireland A."/>
            <person name="Larimer J."/>
            <person name="McCowan C."/>
            <person name="Murphy C."/>
            <person name="Pearson M."/>
            <person name="Poon T.W."/>
            <person name="Priest M."/>
            <person name="Roberts A."/>
            <person name="Saif S."/>
            <person name="Shea T."/>
            <person name="Sisk P."/>
            <person name="Sykes S."/>
            <person name="Wortman J."/>
            <person name="Nusbaum C."/>
            <person name="Birren B."/>
        </authorList>
    </citation>
    <scope>NUCLEOTIDE SEQUENCE [LARGE SCALE GENOMIC DNA]</scope>
    <source>
        <strain evidence="9">1006PhL</strain>
    </source>
</reference>
<protein>
    <recommendedName>
        <fullName evidence="7">Zn(2)-C6 fungal-type domain-containing protein</fullName>
    </recommendedName>
</protein>
<dbReference type="AlphaFoldDB" id="S2KF48"/>
<dbReference type="VEuPathDB" id="FungiDB:HMPREF1544_02204"/>
<evidence type="ECO:0000256" key="2">
    <source>
        <dbReference type="ARBA" id="ARBA00022723"/>
    </source>
</evidence>
<keyword evidence="6" id="KW-0175">Coiled coil</keyword>
<dbReference type="eggNOG" id="ENOG502RANB">
    <property type="taxonomic scope" value="Eukaryota"/>
</dbReference>
<dbReference type="OMA" id="SCFNDIV"/>
<dbReference type="GO" id="GO:0000981">
    <property type="term" value="F:DNA-binding transcription factor activity, RNA polymerase II-specific"/>
    <property type="evidence" value="ECO:0007669"/>
    <property type="project" value="InterPro"/>
</dbReference>
<evidence type="ECO:0000256" key="4">
    <source>
        <dbReference type="ARBA" id="ARBA00023163"/>
    </source>
</evidence>
<sequence length="637" mass="73372">MTKKIPCQYCRQRRRKCEKVNQNEACQRCLKANRKCTTQYIYVQDELLLPDDQEEDVIEHSMELYQQARNLEKQIQALETSLSQEKALVRNQEPQWDLQLVNGELRLATEIRSLEELMLYGKSAIRYLSPFGNTFRAKTIVFQRMHTSLVRSAMQIITRSLHQSDDPKSTSSPKAISKRFSTGVTAFWEPQFFIERLIANFFSCFNDIVSILHEPSFMEHFHTLPDPMQDPVVLAICTCSAISTCKHNFFNSHEKRYFSEYFYDLTMEKLVDMFDDPAKALESVLVIHLLIPFMVTTSRVAESFKWSSMAMVLCDSLQKEYPDYAKGGPHLPRMTRIKYSIIHRNSVLPFRDFITCDERTLIKQHNIPIDILPDEPEKTRNIFKVFNLILSLSTHPAFVAVVTQARQVSTSNDSAVIEMNLEDIIRYEETIRTWWCSLPEEVKICKDPFTLTKEIIERETNTCKITMASYVHVTTIKIQACLIQTKSRNKGAPGDICNIVSDKAVQLALHSIDMCFHLMNQLEQIDSFCYSSTKILVRCIDTLMILLQVDDERIAAMAQSRLNDHMLALTKRVSPDHRVTTSASPFSMLTVAPPGPTPSVTELYKNYPLPREALIFDIVRTIVEQNTRNIDALNALS</sequence>
<dbReference type="InterPro" id="IPR001138">
    <property type="entry name" value="Zn2Cys6_DnaBD"/>
</dbReference>
<feature type="coiled-coil region" evidence="6">
    <location>
        <begin position="61"/>
        <end position="88"/>
    </location>
</feature>
<evidence type="ECO:0000256" key="5">
    <source>
        <dbReference type="ARBA" id="ARBA00023242"/>
    </source>
</evidence>
<dbReference type="CDD" id="cd12148">
    <property type="entry name" value="fungal_TF_MHR"/>
    <property type="match status" value="1"/>
</dbReference>
<dbReference type="Gene3D" id="4.10.240.10">
    <property type="entry name" value="Zn(2)-C6 fungal-type DNA-binding domain"/>
    <property type="match status" value="1"/>
</dbReference>
<dbReference type="PROSITE" id="PS00463">
    <property type="entry name" value="ZN2_CY6_FUNGAL_1"/>
    <property type="match status" value="1"/>
</dbReference>
<gene>
    <name evidence="8" type="ORF">HMPREF1544_02204</name>
</gene>
<comment type="subcellular location">
    <subcellularLocation>
        <location evidence="1">Nucleus</location>
    </subcellularLocation>
</comment>
<dbReference type="Proteomes" id="UP000014254">
    <property type="component" value="Unassembled WGS sequence"/>
</dbReference>
<keyword evidence="4" id="KW-0804">Transcription</keyword>
<name>S2KF48_MUCC1</name>
<accession>S2KF48</accession>
<evidence type="ECO:0000313" key="9">
    <source>
        <dbReference type="Proteomes" id="UP000014254"/>
    </source>
</evidence>
<dbReference type="InterPro" id="IPR050815">
    <property type="entry name" value="TF_fung"/>
</dbReference>
<dbReference type="SUPFAM" id="SSF57701">
    <property type="entry name" value="Zn2/Cys6 DNA-binding domain"/>
    <property type="match status" value="1"/>
</dbReference>
<keyword evidence="9" id="KW-1185">Reference proteome</keyword>
<dbReference type="GO" id="GO:0005634">
    <property type="term" value="C:nucleus"/>
    <property type="evidence" value="ECO:0007669"/>
    <property type="project" value="UniProtKB-SubCell"/>
</dbReference>
<keyword evidence="3" id="KW-0805">Transcription regulation</keyword>
<dbReference type="InParanoid" id="S2KF48"/>
<keyword evidence="2" id="KW-0479">Metal-binding</keyword>